<sequence>MSAPDCLPFTTLLIIPTGVAAQIGGFAGDAIPVARTLASLSDRLITHPNVMNGAQLYWPIPNALYVEGYGLDQFAAGRWQLVPVRRNRIGLVLDRGMRSDLKVRQLQAADAAQATLGLSITGVAQTDRPLNVRLHRAQSGAAWGTLEHPDSLLRAADHLLRTQSVDAIAVIVQFPETLDDQALADYRQGKGVDPLAGAEAVISHLVVREFQRPCAHAPALSPLPLDRTLSPRSAAEELGYTFLPSVLVGLSRAPQFILASEHHRAAISGDQVSAVIVPASCCGGSAVLSLAQQGTPIIAVTENSTAMDAFPEALGIQALVAQSYLEAVGIVAALKSGVEPGCLTCYTNPSLAATLEEGMASSESPSMAL</sequence>
<dbReference type="EMBL" id="JTHE03000044">
    <property type="protein sequence ID" value="MCM1982743.1"/>
    <property type="molecule type" value="Genomic_DNA"/>
</dbReference>
<gene>
    <name evidence="1" type="ORF">QQ91_0007895</name>
</gene>
<keyword evidence="2" id="KW-1185">Reference proteome</keyword>
<dbReference type="AlphaFoldDB" id="A0ABD4T231"/>
<dbReference type="PANTHER" id="PTHR36891:SF1">
    <property type="entry name" value="OS01G0127400 PROTEIN"/>
    <property type="match status" value="1"/>
</dbReference>
<dbReference type="Proteomes" id="UP000031561">
    <property type="component" value="Unassembled WGS sequence"/>
</dbReference>
<protein>
    <submittedName>
        <fullName evidence="1">DUF3326 domain-containing protein</fullName>
    </submittedName>
</protein>
<organism evidence="1 2">
    <name type="scientific">Lyngbya confervoides BDU141951</name>
    <dbReference type="NCBI Taxonomy" id="1574623"/>
    <lineage>
        <taxon>Bacteria</taxon>
        <taxon>Bacillati</taxon>
        <taxon>Cyanobacteriota</taxon>
        <taxon>Cyanophyceae</taxon>
        <taxon>Oscillatoriophycideae</taxon>
        <taxon>Oscillatoriales</taxon>
        <taxon>Microcoleaceae</taxon>
        <taxon>Lyngbya</taxon>
    </lineage>
</organism>
<dbReference type="RefSeq" id="WP_166274702.1">
    <property type="nucleotide sequence ID" value="NZ_JTHE03000044.1"/>
</dbReference>
<proteinExistence type="predicted"/>
<evidence type="ECO:0000313" key="1">
    <source>
        <dbReference type="EMBL" id="MCM1982743.1"/>
    </source>
</evidence>
<name>A0ABD4T231_9CYAN</name>
<accession>A0ABD4T231</accession>
<dbReference type="PANTHER" id="PTHR36891">
    <property type="entry name" value="OS01G0127400 PROTEIN"/>
    <property type="match status" value="1"/>
</dbReference>
<evidence type="ECO:0000313" key="2">
    <source>
        <dbReference type="Proteomes" id="UP000031561"/>
    </source>
</evidence>
<reference evidence="1 2" key="1">
    <citation type="journal article" date="2015" name="Genome Announc.">
        <title>Draft Genome Sequence of Filamentous Marine Cyanobacterium Lyngbya confervoides Strain BDU141951.</title>
        <authorList>
            <person name="Chandrababunaidu M.M."/>
            <person name="Sen D."/>
            <person name="Tripathy S."/>
        </authorList>
    </citation>
    <scope>NUCLEOTIDE SEQUENCE [LARGE SCALE GENOMIC DNA]</scope>
    <source>
        <strain evidence="1 2">BDU141951</strain>
    </source>
</reference>
<dbReference type="Pfam" id="PF11805">
    <property type="entry name" value="DUF3326"/>
    <property type="match status" value="1"/>
</dbReference>
<comment type="caution">
    <text evidence="1">The sequence shown here is derived from an EMBL/GenBank/DDBJ whole genome shotgun (WGS) entry which is preliminary data.</text>
</comment>
<dbReference type="InterPro" id="IPR021763">
    <property type="entry name" value="DUF3326"/>
</dbReference>